<dbReference type="EMBL" id="JAVREN010000002">
    <property type="protein sequence ID" value="MDT0305757.1"/>
    <property type="molecule type" value="Genomic_DNA"/>
</dbReference>
<protein>
    <recommendedName>
        <fullName evidence="4">Restriction endonuclease type IV Mrr domain-containing protein</fullName>
    </recommendedName>
</protein>
<name>A0ABU2L2M5_9ACTN</name>
<accession>A0ABU2L2M5</accession>
<evidence type="ECO:0000256" key="1">
    <source>
        <dbReference type="SAM" id="MobiDB-lite"/>
    </source>
</evidence>
<sequence>MPESSLVPVRHRSWDGLWTEVECAACGRRGQRPRPEFPCGCGALLRLVPAVPGPAQPPPEEEGPPDDGAPAERPLVEGPLGGPGDAVARAARFLRRLGFREVRGGAAPRAGAGVDLRGPAVVAQVNSSAAPTGERAIETLWLHGLVEPAVAVAFSVPGYEPGAVRRAGVLGLPLFALGPAGGPRPLNAPAEALIRDGAREEREEREGS</sequence>
<feature type="region of interest" description="Disordered" evidence="1">
    <location>
        <begin position="50"/>
        <end position="83"/>
    </location>
</feature>
<proteinExistence type="predicted"/>
<comment type="caution">
    <text evidence="2">The sequence shown here is derived from an EMBL/GenBank/DDBJ whole genome shotgun (WGS) entry which is preliminary data.</text>
</comment>
<keyword evidence="3" id="KW-1185">Reference proteome</keyword>
<evidence type="ECO:0000313" key="3">
    <source>
        <dbReference type="Proteomes" id="UP001183388"/>
    </source>
</evidence>
<evidence type="ECO:0008006" key="4">
    <source>
        <dbReference type="Google" id="ProtNLM"/>
    </source>
</evidence>
<gene>
    <name evidence="2" type="ORF">RM780_02110</name>
</gene>
<dbReference type="Proteomes" id="UP001183388">
    <property type="component" value="Unassembled WGS sequence"/>
</dbReference>
<organism evidence="2 3">
    <name type="scientific">Streptomyces boetiae</name>
    <dbReference type="NCBI Taxonomy" id="3075541"/>
    <lineage>
        <taxon>Bacteria</taxon>
        <taxon>Bacillati</taxon>
        <taxon>Actinomycetota</taxon>
        <taxon>Actinomycetes</taxon>
        <taxon>Kitasatosporales</taxon>
        <taxon>Streptomycetaceae</taxon>
        <taxon>Streptomyces</taxon>
    </lineage>
</organism>
<reference evidence="3" key="1">
    <citation type="submission" date="2023-07" db="EMBL/GenBank/DDBJ databases">
        <title>30 novel species of actinomycetes from the DSMZ collection.</title>
        <authorList>
            <person name="Nouioui I."/>
        </authorList>
    </citation>
    <scope>NUCLEOTIDE SEQUENCE [LARGE SCALE GENOMIC DNA]</scope>
    <source>
        <strain evidence="3">DSM 44917</strain>
    </source>
</reference>
<evidence type="ECO:0000313" key="2">
    <source>
        <dbReference type="EMBL" id="MDT0305757.1"/>
    </source>
</evidence>
<dbReference type="RefSeq" id="WP_311628664.1">
    <property type="nucleotide sequence ID" value="NZ_JAVREN010000002.1"/>
</dbReference>